<dbReference type="KEGG" id="gaz:Pan241w_20300"/>
<dbReference type="AlphaFoldDB" id="A0A517RDJ0"/>
<evidence type="ECO:0000313" key="5">
    <source>
        <dbReference type="Proteomes" id="UP000317171"/>
    </source>
</evidence>
<dbReference type="EMBL" id="CP036269">
    <property type="protein sequence ID" value="QDT41950.1"/>
    <property type="molecule type" value="Genomic_DNA"/>
</dbReference>
<dbReference type="Gene3D" id="2.60.120.200">
    <property type="match status" value="1"/>
</dbReference>
<name>A0A517RDJ0_9PLAN</name>
<keyword evidence="3" id="KW-0732">Signal</keyword>
<sequence length="861" mass="97180" precursor="true">MKPIRSQITLTSCLMLLILWMSSNTGYTQNFQTQIAKTKTSKLKRSFKHLIRNSADFGNDLVNSEQDSKEAETNPLKDHLKFELLTGGKWVTLDSSSSQIEATNQPLRISYVPLKDPVKNSNVELTFQKCHSEFKIKKEKAILTFKLTPFSPQKKRNKLGGRSSEVISRLPAGMYSIDITTNDSKKIIDFWLKVSAASPEPPIISSIDTRLAEQGELSLKLKNVIAGDQISLFVNGEPTKPVIIRKESKLDSYFLFGPILPPGTSLITVKVKRHDKESDYSSAVKTTARSTVIMARNTELIEENFKNRSRNSQDDPRLEDDSEFEFVNSRYSKKKKKRKYVTKDELKEELAEQLEKLNDSIKGEIAQAHQAQALSAYEKQIDSLSTLVEKITKELTKQQQADQALQNQINGKFADLNREIQSLKKCMKYLRTGWGNEAVFSWPSPEAVRESYLKNIKQLETLPFLTHRVLIEKEYSDKILDACKKSGEFTLDITFKTMDPQQATSELMRIVSFSQDPNLRNFTLGQYKDELVFRIRTDAGNALDQNGLSKTNGGSQGVHFKKGIKANEIHNVVISFYDQTLHFWLDGKKLPLTEKYAAPISGWDKSYRLLLGDELVVTDGKRKWDGEVHSFSIRNRGVHLARPDADVFECLFSGSTPNANHTVSINDSLTTQSPDTFTASPTTAMNTDPTSESRSPDTSTSSSDSDSDSDTDTDSIDLETSESKKIAVKEFAFPFPASFPLPRYHRDGSSFETEGAVLDQMRLAITKDGRYQLDFETRSTVRAEITLQLLVQLDNGQWYPLTIPKQTIVPSEYKQDQSESAKYAESKSIKGYAPILVNRSGQIRDIRRRGNAVFGTPPYNN</sequence>
<feature type="chain" id="PRO_5021930666" evidence="3">
    <location>
        <begin position="29"/>
        <end position="861"/>
    </location>
</feature>
<gene>
    <name evidence="4" type="ORF">Pan241w_20300</name>
</gene>
<evidence type="ECO:0000256" key="3">
    <source>
        <dbReference type="SAM" id="SignalP"/>
    </source>
</evidence>
<feature type="coiled-coil region" evidence="1">
    <location>
        <begin position="336"/>
        <end position="408"/>
    </location>
</feature>
<evidence type="ECO:0000313" key="4">
    <source>
        <dbReference type="EMBL" id="QDT41950.1"/>
    </source>
</evidence>
<feature type="signal peptide" evidence="3">
    <location>
        <begin position="1"/>
        <end position="28"/>
    </location>
</feature>
<keyword evidence="1" id="KW-0175">Coiled coil</keyword>
<feature type="compositionally biased region" description="Low complexity" evidence="2">
    <location>
        <begin position="687"/>
        <end position="704"/>
    </location>
</feature>
<dbReference type="Proteomes" id="UP000317171">
    <property type="component" value="Chromosome"/>
</dbReference>
<feature type="compositionally biased region" description="Acidic residues" evidence="2">
    <location>
        <begin position="705"/>
        <end position="717"/>
    </location>
</feature>
<feature type="compositionally biased region" description="Polar residues" evidence="2">
    <location>
        <begin position="663"/>
        <end position="686"/>
    </location>
</feature>
<evidence type="ECO:0000256" key="1">
    <source>
        <dbReference type="SAM" id="Coils"/>
    </source>
</evidence>
<keyword evidence="5" id="KW-1185">Reference proteome</keyword>
<accession>A0A517RDJ0</accession>
<evidence type="ECO:0000256" key="2">
    <source>
        <dbReference type="SAM" id="MobiDB-lite"/>
    </source>
</evidence>
<feature type="region of interest" description="Disordered" evidence="2">
    <location>
        <begin position="663"/>
        <end position="717"/>
    </location>
</feature>
<proteinExistence type="predicted"/>
<reference evidence="4 5" key="1">
    <citation type="submission" date="2019-02" db="EMBL/GenBank/DDBJ databases">
        <title>Deep-cultivation of Planctomycetes and their phenomic and genomic characterization uncovers novel biology.</title>
        <authorList>
            <person name="Wiegand S."/>
            <person name="Jogler M."/>
            <person name="Boedeker C."/>
            <person name="Pinto D."/>
            <person name="Vollmers J."/>
            <person name="Rivas-Marin E."/>
            <person name="Kohn T."/>
            <person name="Peeters S.H."/>
            <person name="Heuer A."/>
            <person name="Rast P."/>
            <person name="Oberbeckmann S."/>
            <person name="Bunk B."/>
            <person name="Jeske O."/>
            <person name="Meyerdierks A."/>
            <person name="Storesund J.E."/>
            <person name="Kallscheuer N."/>
            <person name="Luecker S."/>
            <person name="Lage O.M."/>
            <person name="Pohl T."/>
            <person name="Merkel B.J."/>
            <person name="Hornburger P."/>
            <person name="Mueller R.-W."/>
            <person name="Bruemmer F."/>
            <person name="Labrenz M."/>
            <person name="Spormann A.M."/>
            <person name="Op den Camp H."/>
            <person name="Overmann J."/>
            <person name="Amann R."/>
            <person name="Jetten M.S.M."/>
            <person name="Mascher T."/>
            <person name="Medema M.H."/>
            <person name="Devos D.P."/>
            <person name="Kaster A.-K."/>
            <person name="Ovreas L."/>
            <person name="Rohde M."/>
            <person name="Galperin M.Y."/>
            <person name="Jogler C."/>
        </authorList>
    </citation>
    <scope>NUCLEOTIDE SEQUENCE [LARGE SCALE GENOMIC DNA]</scope>
    <source>
        <strain evidence="4 5">Pan241w</strain>
    </source>
</reference>
<protein>
    <submittedName>
        <fullName evidence="4">Uncharacterized protein</fullName>
    </submittedName>
</protein>
<organism evidence="4 5">
    <name type="scientific">Gimesia alba</name>
    <dbReference type="NCBI Taxonomy" id="2527973"/>
    <lineage>
        <taxon>Bacteria</taxon>
        <taxon>Pseudomonadati</taxon>
        <taxon>Planctomycetota</taxon>
        <taxon>Planctomycetia</taxon>
        <taxon>Planctomycetales</taxon>
        <taxon>Planctomycetaceae</taxon>
        <taxon>Gimesia</taxon>
    </lineage>
</organism>